<comment type="similarity">
    <text evidence="7">Belongs to the glycosyltransferase 87 family.</text>
</comment>
<dbReference type="RefSeq" id="WP_169343873.1">
    <property type="nucleotide sequence ID" value="NZ_JABBJJ010000021.1"/>
</dbReference>
<evidence type="ECO:0000256" key="5">
    <source>
        <dbReference type="ARBA" id="ARBA00022989"/>
    </source>
</evidence>
<evidence type="ECO:0000256" key="1">
    <source>
        <dbReference type="ARBA" id="ARBA00004651"/>
    </source>
</evidence>
<evidence type="ECO:0000256" key="4">
    <source>
        <dbReference type="ARBA" id="ARBA00022692"/>
    </source>
</evidence>
<feature type="transmembrane region" description="Helical" evidence="8">
    <location>
        <begin position="44"/>
        <end position="66"/>
    </location>
</feature>
<feature type="transmembrane region" description="Helical" evidence="8">
    <location>
        <begin position="375"/>
        <end position="396"/>
    </location>
</feature>
<reference evidence="9 10" key="1">
    <citation type="submission" date="2020-04" db="EMBL/GenBank/DDBJ databases">
        <title>Draft genome of Pyxidicoccus fallax type strain.</title>
        <authorList>
            <person name="Whitworth D.E."/>
        </authorList>
    </citation>
    <scope>NUCLEOTIDE SEQUENCE [LARGE SCALE GENOMIC DNA]</scope>
    <source>
        <strain evidence="9 10">DSM 14698</strain>
    </source>
</reference>
<proteinExistence type="inferred from homology"/>
<feature type="transmembrane region" description="Helical" evidence="8">
    <location>
        <begin position="295"/>
        <end position="314"/>
    </location>
</feature>
<gene>
    <name evidence="9" type="ORF">HG543_06855</name>
</gene>
<feature type="transmembrane region" description="Helical" evidence="8">
    <location>
        <begin position="268"/>
        <end position="289"/>
    </location>
</feature>
<comment type="subcellular location">
    <subcellularLocation>
        <location evidence="1">Cell membrane</location>
        <topology evidence="1">Multi-pass membrane protein</topology>
    </subcellularLocation>
</comment>
<comment type="caution">
    <text evidence="9">The sequence shown here is derived from an EMBL/GenBank/DDBJ whole genome shotgun (WGS) entry which is preliminary data.</text>
</comment>
<keyword evidence="5 8" id="KW-1133">Transmembrane helix</keyword>
<feature type="transmembrane region" description="Helical" evidence="8">
    <location>
        <begin position="78"/>
        <end position="102"/>
    </location>
</feature>
<dbReference type="GO" id="GO:0005886">
    <property type="term" value="C:plasma membrane"/>
    <property type="evidence" value="ECO:0007669"/>
    <property type="project" value="UniProtKB-SubCell"/>
</dbReference>
<evidence type="ECO:0000256" key="8">
    <source>
        <dbReference type="SAM" id="Phobius"/>
    </source>
</evidence>
<feature type="transmembrane region" description="Helical" evidence="8">
    <location>
        <begin position="335"/>
        <end position="355"/>
    </location>
</feature>
<feature type="transmembrane region" description="Helical" evidence="8">
    <location>
        <begin position="431"/>
        <end position="449"/>
    </location>
</feature>
<accession>A0A848L749</accession>
<protein>
    <submittedName>
        <fullName evidence="9">DUF2029 domain-containing protein</fullName>
    </submittedName>
</protein>
<evidence type="ECO:0000313" key="10">
    <source>
        <dbReference type="Proteomes" id="UP000518300"/>
    </source>
</evidence>
<feature type="transmembrane region" description="Helical" evidence="8">
    <location>
        <begin position="235"/>
        <end position="256"/>
    </location>
</feature>
<evidence type="ECO:0000313" key="9">
    <source>
        <dbReference type="EMBL" id="NMO14579.1"/>
    </source>
</evidence>
<name>A0A848L749_9BACT</name>
<keyword evidence="3" id="KW-0808">Transferase</keyword>
<keyword evidence="2" id="KW-1003">Cell membrane</keyword>
<keyword evidence="6 8" id="KW-0472">Membrane</keyword>
<evidence type="ECO:0000256" key="3">
    <source>
        <dbReference type="ARBA" id="ARBA00022679"/>
    </source>
</evidence>
<dbReference type="EMBL" id="JABBJJ010000021">
    <property type="protein sequence ID" value="NMO14579.1"/>
    <property type="molecule type" value="Genomic_DNA"/>
</dbReference>
<dbReference type="AlphaFoldDB" id="A0A848L749"/>
<sequence>MSARSAAFRSSLSAGSALMAGFISGLLAPLLVVLLVLVGVPFGAALPVGLAALALLFFVLVPRVPAPWVEYLRGKSRTAFVLLTLASVLVVVAMARLGVFMLDPNLKQYSLTPKVEFMVKHTCLSGYMSAAVMAEQGKENLFDLSLYKSHEMDAVLPHVEPLERDYYAYPPQFLLLPKLMLTMSRDFFALRAGWYVLYAAAALVAMLLVASWVGGREGAVLGALTPVVWISLPTLVNVQLGNIHLLVYGLCLGAMISFQKRRHALGGAMLAFAILAKIFPGVLGIYLLVQRKWKAALWTTGFGVLYTVGAFLVFGEKPFVDYLTSAVPRISSGELFDFVWNFTPAILVNYSPFGVPFKLQLVGVEFSDPLAVARAIIAVYSLLVVALAVAVAHRLYKRETGGEEGSRFRLTQLVVWLALLSLSSFRSPFAPWTYCAVGGVWLFAAYVPFLRSGAKHLVPFVLGWVVISLYGPPIVGPMVAFTLVAQTVLYVTGFWIAVKVSTPARAPEPLPASVGPAALG</sequence>
<feature type="transmembrane region" description="Helical" evidence="8">
    <location>
        <begin position="456"/>
        <end position="472"/>
    </location>
</feature>
<organism evidence="9 10">
    <name type="scientific">Pyxidicoccus fallax</name>
    <dbReference type="NCBI Taxonomy" id="394095"/>
    <lineage>
        <taxon>Bacteria</taxon>
        <taxon>Pseudomonadati</taxon>
        <taxon>Myxococcota</taxon>
        <taxon>Myxococcia</taxon>
        <taxon>Myxococcales</taxon>
        <taxon>Cystobacterineae</taxon>
        <taxon>Myxococcaceae</taxon>
        <taxon>Pyxidicoccus</taxon>
    </lineage>
</organism>
<evidence type="ECO:0000256" key="7">
    <source>
        <dbReference type="ARBA" id="ARBA00024033"/>
    </source>
</evidence>
<keyword evidence="4 8" id="KW-0812">Transmembrane</keyword>
<evidence type="ECO:0000256" key="6">
    <source>
        <dbReference type="ARBA" id="ARBA00023136"/>
    </source>
</evidence>
<feature type="transmembrane region" description="Helical" evidence="8">
    <location>
        <begin position="478"/>
        <end position="498"/>
    </location>
</feature>
<dbReference type="Proteomes" id="UP000518300">
    <property type="component" value="Unassembled WGS sequence"/>
</dbReference>
<dbReference type="Pfam" id="PF09594">
    <property type="entry name" value="GT87"/>
    <property type="match status" value="1"/>
</dbReference>
<evidence type="ECO:0000256" key="2">
    <source>
        <dbReference type="ARBA" id="ARBA00022475"/>
    </source>
</evidence>
<feature type="transmembrane region" description="Helical" evidence="8">
    <location>
        <begin position="12"/>
        <end position="38"/>
    </location>
</feature>
<dbReference type="InterPro" id="IPR018584">
    <property type="entry name" value="GT87"/>
</dbReference>
<dbReference type="GO" id="GO:0016758">
    <property type="term" value="F:hexosyltransferase activity"/>
    <property type="evidence" value="ECO:0007669"/>
    <property type="project" value="InterPro"/>
</dbReference>
<keyword evidence="10" id="KW-1185">Reference proteome</keyword>
<feature type="transmembrane region" description="Helical" evidence="8">
    <location>
        <begin position="195"/>
        <end position="215"/>
    </location>
</feature>